<comment type="caution">
    <text evidence="4">The sequence shown here is derived from an EMBL/GenBank/DDBJ whole genome shotgun (WGS) entry which is preliminary data.</text>
</comment>
<dbReference type="InterPro" id="IPR006680">
    <property type="entry name" value="Amidohydro-rel"/>
</dbReference>
<evidence type="ECO:0000259" key="3">
    <source>
        <dbReference type="Pfam" id="PF01979"/>
    </source>
</evidence>
<name>A0ABT6XH06_9GAMM</name>
<evidence type="ECO:0000313" key="4">
    <source>
        <dbReference type="EMBL" id="MDI9239440.1"/>
    </source>
</evidence>
<dbReference type="PANTHER" id="PTHR43794:SF11">
    <property type="entry name" value="AMIDOHYDROLASE-RELATED DOMAIN-CONTAINING PROTEIN"/>
    <property type="match status" value="1"/>
</dbReference>
<comment type="similarity">
    <text evidence="1">Belongs to the metallo-dependent hydrolases superfamily. ATZ/TRZ family.</text>
</comment>
<feature type="domain" description="Amidohydrolase-related" evidence="3">
    <location>
        <begin position="235"/>
        <end position="380"/>
    </location>
</feature>
<dbReference type="RefSeq" id="WP_283212825.1">
    <property type="nucleotide sequence ID" value="NZ_JASGBI010000001.1"/>
</dbReference>
<dbReference type="Pfam" id="PF01979">
    <property type="entry name" value="Amidohydro_1"/>
    <property type="match status" value="1"/>
</dbReference>
<keyword evidence="2" id="KW-0378">Hydrolase</keyword>
<dbReference type="EMBL" id="JASGBI010000001">
    <property type="protein sequence ID" value="MDI9239440.1"/>
    <property type="molecule type" value="Genomic_DNA"/>
</dbReference>
<evidence type="ECO:0000313" key="5">
    <source>
        <dbReference type="Proteomes" id="UP001321580"/>
    </source>
</evidence>
<dbReference type="Gene3D" id="2.30.40.10">
    <property type="entry name" value="Urease, subunit C, domain 1"/>
    <property type="match status" value="1"/>
</dbReference>
<dbReference type="InterPro" id="IPR050287">
    <property type="entry name" value="MTA/SAH_deaminase"/>
</dbReference>
<dbReference type="InterPro" id="IPR032466">
    <property type="entry name" value="Metal_Hydrolase"/>
</dbReference>
<evidence type="ECO:0000256" key="2">
    <source>
        <dbReference type="ARBA" id="ARBA00022801"/>
    </source>
</evidence>
<proteinExistence type="inferred from homology"/>
<dbReference type="Gene3D" id="3.20.20.140">
    <property type="entry name" value="Metal-dependent hydrolases"/>
    <property type="match status" value="1"/>
</dbReference>
<gene>
    <name evidence="4" type="ORF">QLQ15_11050</name>
</gene>
<dbReference type="InterPro" id="IPR011059">
    <property type="entry name" value="Metal-dep_hydrolase_composite"/>
</dbReference>
<protein>
    <submittedName>
        <fullName evidence="4">Amidohydrolase family protein</fullName>
    </submittedName>
</protein>
<sequence length="543" mass="59399">MPDNTPLPIDPLNGARIVLQGRAVTMDSRFKVLPRARVYIDRGNIVAVQDSAMPAPSGFDDIAVLDTKGTLYPGLIELHNHLAYNLLQLWKVPKKYSNRDQWAGTPEYRRLISGPMQIVGKTPELLPALTRYVEAKCLLSGVTTSQGIALYSSAGVRKFYRGLIRNVEQTDEADLPEASTRIPDVDASDIVRFKERLLKQSCFLLHLSEGTDTKARNAFLALKMAGADWAITRALAGIHCAALHEEDFRTMAQFEGAMVWSPLSNLLLYGETARIKAAKSEGVRIGLGSDWSPSGSKNLLGELKAAKLWSDEHGVFSDRELVAMATRNGANIVGWGKRLGSLQSGKRADLIVVKGDDKDPYEQLIRATEGDVALVMINGVPRCGLPSWMKKLGVKASEGESCKVDGSARTLFLKQDTQDPAVASLALGPATEMLTKALKQLPKLARKLEEPRPVAALARRKPVWQLALDELEEGGHLRPNLPFAHVYTGARPQVGAGSKKLSEIVTPLVLDPLTVVDDAHFIDRIEAQANLPDAVRTQLRALY</sequence>
<dbReference type="SUPFAM" id="SSF51556">
    <property type="entry name" value="Metallo-dependent hydrolases"/>
    <property type="match status" value="1"/>
</dbReference>
<organism evidence="4 5">
    <name type="scientific">Lysobacter stagni</name>
    <dbReference type="NCBI Taxonomy" id="3045172"/>
    <lineage>
        <taxon>Bacteria</taxon>
        <taxon>Pseudomonadati</taxon>
        <taxon>Pseudomonadota</taxon>
        <taxon>Gammaproteobacteria</taxon>
        <taxon>Lysobacterales</taxon>
        <taxon>Lysobacteraceae</taxon>
        <taxon>Lysobacter</taxon>
    </lineage>
</organism>
<evidence type="ECO:0000256" key="1">
    <source>
        <dbReference type="ARBA" id="ARBA00006745"/>
    </source>
</evidence>
<keyword evidence="5" id="KW-1185">Reference proteome</keyword>
<reference evidence="4 5" key="1">
    <citation type="submission" date="2023-05" db="EMBL/GenBank/DDBJ databases">
        <title>Lysobacter sp. strain LF1 Genome sequencing and assembly.</title>
        <authorList>
            <person name="Jung Y."/>
        </authorList>
    </citation>
    <scope>NUCLEOTIDE SEQUENCE [LARGE SCALE GENOMIC DNA]</scope>
    <source>
        <strain evidence="4 5">LF1</strain>
    </source>
</reference>
<dbReference type="SUPFAM" id="SSF51338">
    <property type="entry name" value="Composite domain of metallo-dependent hydrolases"/>
    <property type="match status" value="1"/>
</dbReference>
<dbReference type="PANTHER" id="PTHR43794">
    <property type="entry name" value="AMINOHYDROLASE SSNA-RELATED"/>
    <property type="match status" value="1"/>
</dbReference>
<dbReference type="Proteomes" id="UP001321580">
    <property type="component" value="Unassembled WGS sequence"/>
</dbReference>
<accession>A0ABT6XH06</accession>